<evidence type="ECO:0000313" key="1">
    <source>
        <dbReference type="EMBL" id="CAA9402923.1"/>
    </source>
</evidence>
<dbReference type="SUPFAM" id="SSF81301">
    <property type="entry name" value="Nucleotidyltransferase"/>
    <property type="match status" value="1"/>
</dbReference>
<evidence type="ECO:0008006" key="2">
    <source>
        <dbReference type="Google" id="ProtNLM"/>
    </source>
</evidence>
<sequence>MEYSVDEAKVGKALAWIVGVLDRHGVPYQVVGGLAARAYGATRPIFDIDLYVPFDQAREALEEISPHVVWGPEHHADEEWDLTFLKADFGGQRVELGDSSGDPKFSERETGRWVAQRIDYAAGVRVELLEVRAWVMPEAELVRYKLLLGREVDLEDVGAILGRRRPGD</sequence>
<organism evidence="1">
    <name type="scientific">uncultured Rubrobacteraceae bacterium</name>
    <dbReference type="NCBI Taxonomy" id="349277"/>
    <lineage>
        <taxon>Bacteria</taxon>
        <taxon>Bacillati</taxon>
        <taxon>Actinomycetota</taxon>
        <taxon>Rubrobacteria</taxon>
        <taxon>Rubrobacterales</taxon>
        <taxon>Rubrobacteraceae</taxon>
        <taxon>environmental samples</taxon>
    </lineage>
</organism>
<name>A0A6J4P0I0_9ACTN</name>
<gene>
    <name evidence="1" type="ORF">AVDCRST_MAG03-1346</name>
</gene>
<reference evidence="1" key="1">
    <citation type="submission" date="2020-02" db="EMBL/GenBank/DDBJ databases">
        <authorList>
            <person name="Meier V. D."/>
        </authorList>
    </citation>
    <scope>NUCLEOTIDE SEQUENCE</scope>
    <source>
        <strain evidence="1">AVDCRST_MAG03</strain>
    </source>
</reference>
<dbReference type="InterPro" id="IPR043519">
    <property type="entry name" value="NT_sf"/>
</dbReference>
<accession>A0A6J4P0I0</accession>
<dbReference type="Gene3D" id="3.30.460.40">
    <property type="match status" value="1"/>
</dbReference>
<dbReference type="AlphaFoldDB" id="A0A6J4P0I0"/>
<dbReference type="EMBL" id="CADCUT010000075">
    <property type="protein sequence ID" value="CAA9402923.1"/>
    <property type="molecule type" value="Genomic_DNA"/>
</dbReference>
<protein>
    <recommendedName>
        <fullName evidence="2">MazG-related protein</fullName>
    </recommendedName>
</protein>
<proteinExistence type="predicted"/>